<dbReference type="STRING" id="1641165.XM38_12040"/>
<dbReference type="Pfam" id="PF07466">
    <property type="entry name" value="DUF1517"/>
    <property type="match status" value="1"/>
</dbReference>
<feature type="transmembrane region" description="Helical" evidence="1">
    <location>
        <begin position="77"/>
        <end position="105"/>
    </location>
</feature>
<evidence type="ECO:0000313" key="3">
    <source>
        <dbReference type="Proteomes" id="UP000191901"/>
    </source>
</evidence>
<evidence type="ECO:0000313" key="2">
    <source>
        <dbReference type="EMBL" id="ASC69939.1"/>
    </source>
</evidence>
<evidence type="ECO:0008006" key="4">
    <source>
        <dbReference type="Google" id="ProtNLM"/>
    </source>
</evidence>
<dbReference type="KEGG" id="hhg:XM38_008690"/>
<keyword evidence="1" id="KW-1133">Transmembrane helix</keyword>
<proteinExistence type="predicted"/>
<gene>
    <name evidence="2" type="ORF">XM38_008690</name>
</gene>
<dbReference type="RefSeq" id="WP_080809464.1">
    <property type="nucleotide sequence ID" value="NZ_CP021983.2"/>
</dbReference>
<keyword evidence="1" id="KW-0472">Membrane</keyword>
<sequence>MVRQLLRCFQPLFKSLMVIGLILTLVLTQADSALAARGGGRIGGGGFRMPSRPYAPPSRSYRGPSGGGYGGGFGFPFIFPFFGIGGGFGGLFSLLIFIAIANFLVRSFRSFRNEDSFGGSDNPPVAVAKLQVGLLAKARSLQDDLNRMAATANTGSAVGLTQVLQEASLALLRHPDYWAYAAVESTQTPLLKAEAEFNRLTLAERSKVSEETLSNVNSQFKQATAPTATADGANYAPGEYIVATLLVAAQGRLSLPTVRNAEDLRQALSQIGAISSDRLLAVEVLWTPQQTGETLTGDEVLAAYPNLTLV</sequence>
<organism evidence="2 3">
    <name type="scientific">Halomicronema hongdechloris C2206</name>
    <dbReference type="NCBI Taxonomy" id="1641165"/>
    <lineage>
        <taxon>Bacteria</taxon>
        <taxon>Bacillati</taxon>
        <taxon>Cyanobacteriota</taxon>
        <taxon>Cyanophyceae</taxon>
        <taxon>Nodosilineales</taxon>
        <taxon>Nodosilineaceae</taxon>
        <taxon>Halomicronema</taxon>
    </lineage>
</organism>
<evidence type="ECO:0000256" key="1">
    <source>
        <dbReference type="SAM" id="Phobius"/>
    </source>
</evidence>
<dbReference type="InterPro" id="IPR053023">
    <property type="entry name" value="FLAP_modulator"/>
</dbReference>
<dbReference type="PIRSF" id="PIRSF037221">
    <property type="entry name" value="DUF1517"/>
    <property type="match status" value="1"/>
</dbReference>
<reference evidence="2 3" key="1">
    <citation type="journal article" date="2016" name="Biochim. Biophys. Acta">
        <title>Characterization of red-shifted phycobilisomes isolated from the chlorophyll f-containing cyanobacterium Halomicronema hongdechloris.</title>
        <authorList>
            <person name="Li Y."/>
            <person name="Lin Y."/>
            <person name="Garvey C.J."/>
            <person name="Birch D."/>
            <person name="Corkery R.W."/>
            <person name="Loughlin P.C."/>
            <person name="Scheer H."/>
            <person name="Willows R.D."/>
            <person name="Chen M."/>
        </authorList>
    </citation>
    <scope>NUCLEOTIDE SEQUENCE [LARGE SCALE GENOMIC DNA]</scope>
    <source>
        <strain evidence="2 3">C2206</strain>
    </source>
</reference>
<accession>A0A1Z3HHZ3</accession>
<keyword evidence="3" id="KW-1185">Reference proteome</keyword>
<protein>
    <recommendedName>
        <fullName evidence="4">DUF1517 domain-containing protein</fullName>
    </recommendedName>
</protein>
<keyword evidence="1" id="KW-0812">Transmembrane</keyword>
<dbReference type="OrthoDB" id="459043at2"/>
<dbReference type="PANTHER" id="PTHR33975:SF2">
    <property type="entry name" value="MYELIN-ASSOCIATED OLIGODENDROCYTE BASIC PROTEIN"/>
    <property type="match status" value="1"/>
</dbReference>
<dbReference type="Proteomes" id="UP000191901">
    <property type="component" value="Chromosome"/>
</dbReference>
<dbReference type="InterPro" id="IPR010903">
    <property type="entry name" value="DUF1517"/>
</dbReference>
<dbReference type="EMBL" id="CP021983">
    <property type="protein sequence ID" value="ASC69939.1"/>
    <property type="molecule type" value="Genomic_DNA"/>
</dbReference>
<dbReference type="PANTHER" id="PTHR33975">
    <property type="entry name" value="MYELIN-ASSOCIATED OLIGODENDROCYTE BASIC PROTEIN"/>
    <property type="match status" value="1"/>
</dbReference>
<dbReference type="AlphaFoldDB" id="A0A1Z3HHZ3"/>
<name>A0A1Z3HHZ3_9CYAN</name>